<dbReference type="EMBL" id="KV426050">
    <property type="protein sequence ID" value="KZV90365.1"/>
    <property type="molecule type" value="Genomic_DNA"/>
</dbReference>
<dbReference type="AlphaFoldDB" id="A0A165GDN5"/>
<keyword evidence="2" id="KW-1185">Reference proteome</keyword>
<evidence type="ECO:0000313" key="2">
    <source>
        <dbReference type="Proteomes" id="UP000077266"/>
    </source>
</evidence>
<gene>
    <name evidence="1" type="ORF">EXIGLDRAFT_770865</name>
</gene>
<accession>A0A165GDN5</accession>
<protein>
    <submittedName>
        <fullName evidence="1">Uncharacterized protein</fullName>
    </submittedName>
</protein>
<proteinExistence type="predicted"/>
<evidence type="ECO:0000313" key="1">
    <source>
        <dbReference type="EMBL" id="KZV90365.1"/>
    </source>
</evidence>
<sequence>MLVLLHTALRICGTTMPRPDIWPVQPLPKYSNSQRTPHVRTQCWHPACVPQSVTFLPPNGTPVCKAIPMNTLYQYKVNRETWCQGDAD</sequence>
<name>A0A165GDN5_EXIGL</name>
<dbReference type="InParanoid" id="A0A165GDN5"/>
<dbReference type="Proteomes" id="UP000077266">
    <property type="component" value="Unassembled WGS sequence"/>
</dbReference>
<organism evidence="1 2">
    <name type="scientific">Exidia glandulosa HHB12029</name>
    <dbReference type="NCBI Taxonomy" id="1314781"/>
    <lineage>
        <taxon>Eukaryota</taxon>
        <taxon>Fungi</taxon>
        <taxon>Dikarya</taxon>
        <taxon>Basidiomycota</taxon>
        <taxon>Agaricomycotina</taxon>
        <taxon>Agaricomycetes</taxon>
        <taxon>Auriculariales</taxon>
        <taxon>Exidiaceae</taxon>
        <taxon>Exidia</taxon>
    </lineage>
</organism>
<reference evidence="1 2" key="1">
    <citation type="journal article" date="2016" name="Mol. Biol. Evol.">
        <title>Comparative Genomics of Early-Diverging Mushroom-Forming Fungi Provides Insights into the Origins of Lignocellulose Decay Capabilities.</title>
        <authorList>
            <person name="Nagy L.G."/>
            <person name="Riley R."/>
            <person name="Tritt A."/>
            <person name="Adam C."/>
            <person name="Daum C."/>
            <person name="Floudas D."/>
            <person name="Sun H."/>
            <person name="Yadav J.S."/>
            <person name="Pangilinan J."/>
            <person name="Larsson K.H."/>
            <person name="Matsuura K."/>
            <person name="Barry K."/>
            <person name="Labutti K."/>
            <person name="Kuo R."/>
            <person name="Ohm R.A."/>
            <person name="Bhattacharya S.S."/>
            <person name="Shirouzu T."/>
            <person name="Yoshinaga Y."/>
            <person name="Martin F.M."/>
            <person name="Grigoriev I.V."/>
            <person name="Hibbett D.S."/>
        </authorList>
    </citation>
    <scope>NUCLEOTIDE SEQUENCE [LARGE SCALE GENOMIC DNA]</scope>
    <source>
        <strain evidence="1 2">HHB12029</strain>
    </source>
</reference>